<reference evidence="3 4" key="1">
    <citation type="submission" date="2017-01" db="EMBL/GenBank/DDBJ databases">
        <title>Novel large sulfur bacteria in the metagenomes of groundwater-fed chemosynthetic microbial mats in the Lake Huron basin.</title>
        <authorList>
            <person name="Sharrar A.M."/>
            <person name="Flood B.E."/>
            <person name="Bailey J.V."/>
            <person name="Jones D.S."/>
            <person name="Biddanda B."/>
            <person name="Ruberg S.A."/>
            <person name="Marcus D.N."/>
            <person name="Dick G.J."/>
        </authorList>
    </citation>
    <scope>NUCLEOTIDE SEQUENCE [LARGE SCALE GENOMIC DNA]</scope>
    <source>
        <strain evidence="3">A8</strain>
    </source>
</reference>
<comment type="caution">
    <text evidence="3">The sequence shown here is derived from an EMBL/GenBank/DDBJ whole genome shotgun (WGS) entry which is preliminary data.</text>
</comment>
<evidence type="ECO:0000313" key="3">
    <source>
        <dbReference type="EMBL" id="OQX11393.1"/>
    </source>
</evidence>
<evidence type="ECO:0000313" key="4">
    <source>
        <dbReference type="Proteomes" id="UP000192491"/>
    </source>
</evidence>
<evidence type="ECO:0000256" key="2">
    <source>
        <dbReference type="SAM" id="MobiDB-lite"/>
    </source>
</evidence>
<dbReference type="InterPro" id="IPR007139">
    <property type="entry name" value="DUF349"/>
</dbReference>
<feature type="coiled-coil region" evidence="1">
    <location>
        <begin position="156"/>
        <end position="204"/>
    </location>
</feature>
<evidence type="ECO:0000256" key="1">
    <source>
        <dbReference type="SAM" id="Coils"/>
    </source>
</evidence>
<proteinExistence type="predicted"/>
<accession>A0A1Y1QQD5</accession>
<keyword evidence="1" id="KW-0175">Coiled coil</keyword>
<organism evidence="3 4">
    <name type="scientific">Thiothrix lacustris</name>
    <dbReference type="NCBI Taxonomy" id="525917"/>
    <lineage>
        <taxon>Bacteria</taxon>
        <taxon>Pseudomonadati</taxon>
        <taxon>Pseudomonadota</taxon>
        <taxon>Gammaproteobacteria</taxon>
        <taxon>Thiotrichales</taxon>
        <taxon>Thiotrichaceae</taxon>
        <taxon>Thiothrix</taxon>
    </lineage>
</organism>
<gene>
    <name evidence="3" type="ORF">BWK73_17755</name>
</gene>
<sequence length="750" mass="86588">MLGNLFKPKWLHKDAKVRIQAVQGLAGDSVELIKLAQTDPDMGVRSEAITRLSHLPTLIQLGHGATPLADRARQRVIILAATDHHHDTLLADVFSWLQNPALLTSIARDSERGVKLRRHALEQLNDQNLLFEIASNDASKEVQYLAATRLHDLEKLKLLDKQHGKTNKRLRQLLKERIDQEQHAQQLQQRIANLCDDAESLGKRSTWAQEKTRALTLQQRWQETVRHASPAHQTHFDTAIQAFQQQLSAYETEQAQRAEQQAQQAAEQERIAAEAAALAEQQAQAAREQQERMQQAQVQARQQRQQQQAQQSEVQQHLHQALQTLEAHLEAERYGEAIDQHQNLLQTLKETANLPAGERAFFQRRIQMLTPYIRELQDWRRWGTDQARKQLIETAENLRTDDALDPQERAKQVQTLRNEWRKLSQMEPGQQRALWKAFDANVTAAYEPSKQHFTEQAQQRQAHLEQRNALCAQLEALHAETDWDNADWRSLQNHINQLRKQWKEAGTVGHKDWKIINDRFNAAMDLLDVPFKAEREHNWQEREQLVAEAQALLEQTDTAQAIEDAKNLQAQWHITLPARPADEQRLWKQFREPIDALFARSREERLQQRHERDAHLAETTRLEAEKRQRELEQQQQKRAEWDALITQGISNKSAATDPETQQANQAAGEKLCLQLEILLDLETPTAFQKARMEYQLAQLSESMLTRRELQSPTTQALSLLKQWYALGGMAEEAASVQIERIEKIQSAIQG</sequence>
<protein>
    <recommendedName>
        <fullName evidence="5">DUF349 domain-containing protein</fullName>
    </recommendedName>
</protein>
<dbReference type="Pfam" id="PF03993">
    <property type="entry name" value="DUF349"/>
    <property type="match status" value="2"/>
</dbReference>
<feature type="region of interest" description="Disordered" evidence="2">
    <location>
        <begin position="608"/>
        <end position="637"/>
    </location>
</feature>
<dbReference type="EMBL" id="MTEJ01000088">
    <property type="protein sequence ID" value="OQX11393.1"/>
    <property type="molecule type" value="Genomic_DNA"/>
</dbReference>
<dbReference type="AlphaFoldDB" id="A0A1Y1QQD5"/>
<evidence type="ECO:0008006" key="5">
    <source>
        <dbReference type="Google" id="ProtNLM"/>
    </source>
</evidence>
<dbReference type="Proteomes" id="UP000192491">
    <property type="component" value="Unassembled WGS sequence"/>
</dbReference>
<name>A0A1Y1QQD5_9GAMM</name>
<feature type="coiled-coil region" evidence="1">
    <location>
        <begin position="248"/>
        <end position="351"/>
    </location>
</feature>